<dbReference type="Proteomes" id="UP001139179">
    <property type="component" value="Unassembled WGS sequence"/>
</dbReference>
<feature type="domain" description="ABC transporter" evidence="4">
    <location>
        <begin position="18"/>
        <end position="258"/>
    </location>
</feature>
<evidence type="ECO:0000256" key="3">
    <source>
        <dbReference type="ARBA" id="ARBA00022840"/>
    </source>
</evidence>
<dbReference type="PANTHER" id="PTHR45772:SF8">
    <property type="entry name" value="HIGH-AFFINITY BRANCHED-CHAIN AMINO ACID TRANSPORT ATP-BINDING PROTEIN"/>
    <property type="match status" value="1"/>
</dbReference>
<comment type="caution">
    <text evidence="5">The sequence shown here is derived from an EMBL/GenBank/DDBJ whole genome shotgun (WGS) entry which is preliminary data.</text>
</comment>
<keyword evidence="1" id="KW-0813">Transport</keyword>
<keyword evidence="6" id="KW-1185">Reference proteome</keyword>
<evidence type="ECO:0000313" key="6">
    <source>
        <dbReference type="Proteomes" id="UP001139179"/>
    </source>
</evidence>
<sequence length="270" mass="30737">MQMKNEQSTKKAKKRTILQAEHTSVAFGGFYAINDFSIEIMEGELHFLIGPNGAGKTTFLDVVCGKTKQSQGTLMFKEKHDLTKLKEFEIVREGIGRKFQAPSVFPNLTVWENLELSMKQDKRLFSILKAKSTKEERAQITEMLELIGLLPHKDEMARLLSHGQKQWLEIGMVMMQKPDLLMLDEPIAGMTEEEEEKTGELLLKLKEQCAIIVVEHDMEFVRKYSEKVTVMHEGQLLCDGPMEIVQANERVMEVYLGRKGEAKDVATTTA</sequence>
<keyword evidence="3 5" id="KW-0067">ATP-binding</keyword>
<accession>A0A9X2IQD2</accession>
<proteinExistence type="predicted"/>
<evidence type="ECO:0000256" key="1">
    <source>
        <dbReference type="ARBA" id="ARBA00022448"/>
    </source>
</evidence>
<protein>
    <submittedName>
        <fullName evidence="5">Urea ABC transporter ATP-binding protein UrtD</fullName>
    </submittedName>
</protein>
<dbReference type="InterPro" id="IPR051120">
    <property type="entry name" value="ABC_AA/LPS_Transport"/>
</dbReference>
<evidence type="ECO:0000313" key="5">
    <source>
        <dbReference type="EMBL" id="MCM3715357.1"/>
    </source>
</evidence>
<dbReference type="Pfam" id="PF00005">
    <property type="entry name" value="ABC_tran"/>
    <property type="match status" value="1"/>
</dbReference>
<dbReference type="NCBIfam" id="TIGR03411">
    <property type="entry name" value="urea_trans_UrtD"/>
    <property type="match status" value="1"/>
</dbReference>
<dbReference type="GO" id="GO:0016887">
    <property type="term" value="F:ATP hydrolysis activity"/>
    <property type="evidence" value="ECO:0007669"/>
    <property type="project" value="InterPro"/>
</dbReference>
<dbReference type="FunFam" id="3.40.50.300:FF:000421">
    <property type="entry name" value="Branched-chain amino acid ABC transporter ATP-binding protein"/>
    <property type="match status" value="1"/>
</dbReference>
<dbReference type="CDD" id="cd03219">
    <property type="entry name" value="ABC_Mj1267_LivG_branched"/>
    <property type="match status" value="1"/>
</dbReference>
<name>A0A9X2IQD2_9BACI</name>
<dbReference type="InterPro" id="IPR017781">
    <property type="entry name" value="ABC_transptr_urea_ATP-bd_UrtD"/>
</dbReference>
<dbReference type="InterPro" id="IPR027417">
    <property type="entry name" value="P-loop_NTPase"/>
</dbReference>
<dbReference type="InterPro" id="IPR003439">
    <property type="entry name" value="ABC_transporter-like_ATP-bd"/>
</dbReference>
<dbReference type="Gene3D" id="3.40.50.300">
    <property type="entry name" value="P-loop containing nucleotide triphosphate hydrolases"/>
    <property type="match status" value="1"/>
</dbReference>
<dbReference type="PROSITE" id="PS50893">
    <property type="entry name" value="ABC_TRANSPORTER_2"/>
    <property type="match status" value="1"/>
</dbReference>
<gene>
    <name evidence="5" type="primary">urtD</name>
    <name evidence="5" type="ORF">M3202_14895</name>
</gene>
<dbReference type="AlphaFoldDB" id="A0A9X2IQD2"/>
<dbReference type="SUPFAM" id="SSF52540">
    <property type="entry name" value="P-loop containing nucleoside triphosphate hydrolases"/>
    <property type="match status" value="1"/>
</dbReference>
<organism evidence="5 6">
    <name type="scientific">Halalkalibacter oceani</name>
    <dbReference type="NCBI Taxonomy" id="1653776"/>
    <lineage>
        <taxon>Bacteria</taxon>
        <taxon>Bacillati</taxon>
        <taxon>Bacillota</taxon>
        <taxon>Bacilli</taxon>
        <taxon>Bacillales</taxon>
        <taxon>Bacillaceae</taxon>
        <taxon>Halalkalibacter</taxon>
    </lineage>
</organism>
<evidence type="ECO:0000256" key="2">
    <source>
        <dbReference type="ARBA" id="ARBA00022741"/>
    </source>
</evidence>
<dbReference type="EMBL" id="JAMBOL010000014">
    <property type="protein sequence ID" value="MCM3715357.1"/>
    <property type="molecule type" value="Genomic_DNA"/>
</dbReference>
<dbReference type="GO" id="GO:0005886">
    <property type="term" value="C:plasma membrane"/>
    <property type="evidence" value="ECO:0007669"/>
    <property type="project" value="TreeGrafter"/>
</dbReference>
<keyword evidence="2" id="KW-0547">Nucleotide-binding</keyword>
<dbReference type="GO" id="GO:0005524">
    <property type="term" value="F:ATP binding"/>
    <property type="evidence" value="ECO:0007669"/>
    <property type="project" value="UniProtKB-KW"/>
</dbReference>
<dbReference type="PANTHER" id="PTHR45772">
    <property type="entry name" value="CONSERVED COMPONENT OF ABC TRANSPORTER FOR NATURAL AMINO ACIDS-RELATED"/>
    <property type="match status" value="1"/>
</dbReference>
<evidence type="ECO:0000259" key="4">
    <source>
        <dbReference type="PROSITE" id="PS50893"/>
    </source>
</evidence>
<reference evidence="5" key="1">
    <citation type="submission" date="2022-05" db="EMBL/GenBank/DDBJ databases">
        <title>Comparative Genomics of Spacecraft Associated Microbes.</title>
        <authorList>
            <person name="Tran M.T."/>
            <person name="Wright A."/>
            <person name="Seuylemezian A."/>
            <person name="Eisen J."/>
            <person name="Coil D."/>
        </authorList>
    </citation>
    <scope>NUCLEOTIDE SEQUENCE</scope>
    <source>
        <strain evidence="5">214.1.1</strain>
    </source>
</reference>